<dbReference type="PANTHER" id="PTHR11229">
    <property type="entry name" value="50S RIBOSOMAL PROTEIN L3"/>
    <property type="match status" value="1"/>
</dbReference>
<dbReference type="InterPro" id="IPR019926">
    <property type="entry name" value="Ribosomal_uL3_CS"/>
</dbReference>
<dbReference type="RefSeq" id="WP_047221567.1">
    <property type="nucleotide sequence ID" value="NZ_JWIO01000003.1"/>
</dbReference>
<dbReference type="InterPro" id="IPR019927">
    <property type="entry name" value="Ribosomal_uL3_bac/org-type"/>
</dbReference>
<organism evidence="11 12">
    <name type="scientific">Protofrankia coriariae</name>
    <dbReference type="NCBI Taxonomy" id="1562887"/>
    <lineage>
        <taxon>Bacteria</taxon>
        <taxon>Bacillati</taxon>
        <taxon>Actinomycetota</taxon>
        <taxon>Actinomycetes</taxon>
        <taxon>Frankiales</taxon>
        <taxon>Frankiaceae</taxon>
        <taxon>Protofrankia</taxon>
    </lineage>
</organism>
<proteinExistence type="inferred from homology"/>
<keyword evidence="12" id="KW-1185">Reference proteome</keyword>
<dbReference type="InterPro" id="IPR009000">
    <property type="entry name" value="Transl_B-barrel_sf"/>
</dbReference>
<gene>
    <name evidence="7" type="primary">rplC</name>
    <name evidence="11" type="ORF">FrCorBMG51_02930</name>
</gene>
<evidence type="ECO:0000256" key="8">
    <source>
        <dbReference type="RuleBase" id="RU003905"/>
    </source>
</evidence>
<name>A0ABR5F7J4_9ACTN</name>
<feature type="compositionally biased region" description="Polar residues" evidence="10">
    <location>
        <begin position="229"/>
        <end position="244"/>
    </location>
</feature>
<accession>A0ABR5F7J4</accession>
<comment type="subunit">
    <text evidence="7 9">Part of the 50S ribosomal subunit. Forms a cluster with proteins L14 and L19.</text>
</comment>
<dbReference type="EMBL" id="JWIO01000003">
    <property type="protein sequence ID" value="KLL12643.1"/>
    <property type="molecule type" value="Genomic_DNA"/>
</dbReference>
<keyword evidence="3 7" id="KW-0694">RNA-binding</keyword>
<evidence type="ECO:0000256" key="1">
    <source>
        <dbReference type="ARBA" id="ARBA00006540"/>
    </source>
</evidence>
<evidence type="ECO:0000313" key="12">
    <source>
        <dbReference type="Proteomes" id="UP000035425"/>
    </source>
</evidence>
<evidence type="ECO:0000256" key="3">
    <source>
        <dbReference type="ARBA" id="ARBA00022884"/>
    </source>
</evidence>
<evidence type="ECO:0000256" key="5">
    <source>
        <dbReference type="ARBA" id="ARBA00023274"/>
    </source>
</evidence>
<evidence type="ECO:0000256" key="9">
    <source>
        <dbReference type="RuleBase" id="RU003906"/>
    </source>
</evidence>
<comment type="similarity">
    <text evidence="1 7 8">Belongs to the universal ribosomal protein uL3 family.</text>
</comment>
<keyword evidence="5 7" id="KW-0687">Ribonucleoprotein</keyword>
<evidence type="ECO:0000256" key="7">
    <source>
        <dbReference type="HAMAP-Rule" id="MF_01325"/>
    </source>
</evidence>
<dbReference type="Pfam" id="PF00297">
    <property type="entry name" value="Ribosomal_L3"/>
    <property type="match status" value="1"/>
</dbReference>
<dbReference type="InterPro" id="IPR000597">
    <property type="entry name" value="Ribosomal_uL3"/>
</dbReference>
<keyword evidence="4 7" id="KW-0689">Ribosomal protein</keyword>
<dbReference type="Proteomes" id="UP000035425">
    <property type="component" value="Unassembled WGS sequence"/>
</dbReference>
<feature type="region of interest" description="Disordered" evidence="10">
    <location>
        <begin position="216"/>
        <end position="244"/>
    </location>
</feature>
<comment type="function">
    <text evidence="7 9">One of the primary rRNA binding proteins, it binds directly near the 3'-end of the 23S rRNA, where it nucleates assembly of the 50S subunit.</text>
</comment>
<dbReference type="Gene3D" id="3.30.160.810">
    <property type="match status" value="1"/>
</dbReference>
<evidence type="ECO:0000256" key="2">
    <source>
        <dbReference type="ARBA" id="ARBA00022730"/>
    </source>
</evidence>
<dbReference type="NCBIfam" id="TIGR03625">
    <property type="entry name" value="L3_bact"/>
    <property type="match status" value="1"/>
</dbReference>
<comment type="caution">
    <text evidence="11">The sequence shown here is derived from an EMBL/GenBank/DDBJ whole genome shotgun (WGS) entry which is preliminary data.</text>
</comment>
<evidence type="ECO:0000256" key="4">
    <source>
        <dbReference type="ARBA" id="ARBA00022980"/>
    </source>
</evidence>
<sequence>MLNRNYRGLLGTKLGMTQVWDANNRVIPVTVIKAGPNVVTQVRTSDRDGYSAVQLGYGEIDPRRVTQPLRGHFARAGVPPRRHLVELRTADATNYRPGQELTGEIFSAGSIVDVTGTSKGKGFAGVMKRHGFKGLGAGHGVERKHRSPGSVGGCATPGRVFKGLRMAGRMGHERVTTAGLTIHAVDTERGFLLVKGAVPGPDGGLVLVRSAAKRPAPADFEPIAEPATASATGDVATSSEEVSA</sequence>
<evidence type="ECO:0000313" key="11">
    <source>
        <dbReference type="EMBL" id="KLL12643.1"/>
    </source>
</evidence>
<reference evidence="11 12" key="1">
    <citation type="submission" date="2014-12" db="EMBL/GenBank/DDBJ databases">
        <title>Frankia sp. BMG5.1 draft genome.</title>
        <authorList>
            <person name="Gtari M."/>
            <person name="Ghodhbane-Gtari F."/>
            <person name="Nouioui I."/>
            <person name="Ktari A."/>
            <person name="Hezbri K."/>
            <person name="Mimouni W."/>
            <person name="Sbissi I."/>
            <person name="Ayari A."/>
            <person name="Yamanaka T."/>
            <person name="Normand P."/>
            <person name="Tisa L.S."/>
            <person name="Boudabous A."/>
        </authorList>
    </citation>
    <scope>NUCLEOTIDE SEQUENCE [LARGE SCALE GENOMIC DNA]</scope>
    <source>
        <strain evidence="11 12">BMG5.1</strain>
    </source>
</reference>
<evidence type="ECO:0000256" key="6">
    <source>
        <dbReference type="ARBA" id="ARBA00035243"/>
    </source>
</evidence>
<dbReference type="Gene3D" id="2.40.30.10">
    <property type="entry name" value="Translation factors"/>
    <property type="match status" value="1"/>
</dbReference>
<dbReference type="PANTHER" id="PTHR11229:SF16">
    <property type="entry name" value="LARGE RIBOSOMAL SUBUNIT PROTEIN UL3C"/>
    <property type="match status" value="1"/>
</dbReference>
<dbReference type="HAMAP" id="MF_01325_B">
    <property type="entry name" value="Ribosomal_uL3_B"/>
    <property type="match status" value="1"/>
</dbReference>
<dbReference type="GO" id="GO:0005840">
    <property type="term" value="C:ribosome"/>
    <property type="evidence" value="ECO:0007669"/>
    <property type="project" value="UniProtKB-KW"/>
</dbReference>
<evidence type="ECO:0000256" key="10">
    <source>
        <dbReference type="SAM" id="MobiDB-lite"/>
    </source>
</evidence>
<keyword evidence="2 7" id="KW-0699">rRNA-binding</keyword>
<protein>
    <recommendedName>
        <fullName evidence="6 7">Large ribosomal subunit protein uL3</fullName>
    </recommendedName>
</protein>
<dbReference type="SUPFAM" id="SSF50447">
    <property type="entry name" value="Translation proteins"/>
    <property type="match status" value="1"/>
</dbReference>
<dbReference type="PROSITE" id="PS00474">
    <property type="entry name" value="RIBOSOMAL_L3"/>
    <property type="match status" value="1"/>
</dbReference>